<feature type="domain" description="Anaphase-promoting complex subunit 4-like WD40" evidence="2">
    <location>
        <begin position="13"/>
        <end position="57"/>
    </location>
</feature>
<organism evidence="3 4">
    <name type="scientific">Tulasnella calospora MUT 4182</name>
    <dbReference type="NCBI Taxonomy" id="1051891"/>
    <lineage>
        <taxon>Eukaryota</taxon>
        <taxon>Fungi</taxon>
        <taxon>Dikarya</taxon>
        <taxon>Basidiomycota</taxon>
        <taxon>Agaricomycotina</taxon>
        <taxon>Agaricomycetes</taxon>
        <taxon>Cantharellales</taxon>
        <taxon>Tulasnellaceae</taxon>
        <taxon>Tulasnella</taxon>
    </lineage>
</organism>
<dbReference type="Pfam" id="PF12894">
    <property type="entry name" value="ANAPC4_WD40"/>
    <property type="match status" value="1"/>
</dbReference>
<evidence type="ECO:0000313" key="3">
    <source>
        <dbReference type="EMBL" id="KIO20646.1"/>
    </source>
</evidence>
<protein>
    <recommendedName>
        <fullName evidence="2">Anaphase-promoting complex subunit 4-like WD40 domain-containing protein</fullName>
    </recommendedName>
</protein>
<dbReference type="Gene3D" id="2.130.10.10">
    <property type="entry name" value="YVTN repeat-like/Quinoprotein amine dehydrogenase"/>
    <property type="match status" value="1"/>
</dbReference>
<dbReference type="InterPro" id="IPR001680">
    <property type="entry name" value="WD40_rpt"/>
</dbReference>
<sequence>MLHHTLTLTNVIQSRVTGMAFSPDGKILALATSDGKVLLFDTRRSEAIVAVKLGQEPGTVATAFVWRRMDDLWLGSSEGRVSKWALLSGSKWVLLTDFLPKRFDATVSHLNHHPSTSSLVVSHNGMVECWVYKGGEWVGKCQMVTGANEILGLQFHSAGMVLVFSLTNCCALALPTYPEDHREVVAVVGAVPQTNSYLFAVASASAANEGAPTGCISLWSSVPIVTQPHVLKANELNVPLVSIGS</sequence>
<gene>
    <name evidence="3" type="ORF">M407DRAFT_29703</name>
</gene>
<feature type="repeat" description="WD" evidence="1">
    <location>
        <begin position="16"/>
        <end position="50"/>
    </location>
</feature>
<dbReference type="AlphaFoldDB" id="A0A0C3Q8J4"/>
<dbReference type="PROSITE" id="PS50082">
    <property type="entry name" value="WD_REPEATS_2"/>
    <property type="match status" value="1"/>
</dbReference>
<reference evidence="4" key="2">
    <citation type="submission" date="2015-01" db="EMBL/GenBank/DDBJ databases">
        <title>Evolutionary Origins and Diversification of the Mycorrhizal Mutualists.</title>
        <authorList>
            <consortium name="DOE Joint Genome Institute"/>
            <consortium name="Mycorrhizal Genomics Consortium"/>
            <person name="Kohler A."/>
            <person name="Kuo A."/>
            <person name="Nagy L.G."/>
            <person name="Floudas D."/>
            <person name="Copeland A."/>
            <person name="Barry K.W."/>
            <person name="Cichocki N."/>
            <person name="Veneault-Fourrey C."/>
            <person name="LaButti K."/>
            <person name="Lindquist E.A."/>
            <person name="Lipzen A."/>
            <person name="Lundell T."/>
            <person name="Morin E."/>
            <person name="Murat C."/>
            <person name="Riley R."/>
            <person name="Ohm R."/>
            <person name="Sun H."/>
            <person name="Tunlid A."/>
            <person name="Henrissat B."/>
            <person name="Grigoriev I.V."/>
            <person name="Hibbett D.S."/>
            <person name="Martin F."/>
        </authorList>
    </citation>
    <scope>NUCLEOTIDE SEQUENCE [LARGE SCALE GENOMIC DNA]</scope>
    <source>
        <strain evidence="4">MUT 4182</strain>
    </source>
</reference>
<evidence type="ECO:0000259" key="2">
    <source>
        <dbReference type="Pfam" id="PF12894"/>
    </source>
</evidence>
<name>A0A0C3Q8J4_9AGAM</name>
<dbReference type="OrthoDB" id="3225945at2759"/>
<accession>A0A0C3Q8J4</accession>
<dbReference type="InterPro" id="IPR024977">
    <property type="entry name" value="Apc4-like_WD40_dom"/>
</dbReference>
<evidence type="ECO:0000256" key="1">
    <source>
        <dbReference type="PROSITE-ProRule" id="PRU00221"/>
    </source>
</evidence>
<dbReference type="Proteomes" id="UP000054248">
    <property type="component" value="Unassembled WGS sequence"/>
</dbReference>
<dbReference type="HOGENOM" id="CLU_1134261_0_0_1"/>
<proteinExistence type="predicted"/>
<dbReference type="SUPFAM" id="SSF101898">
    <property type="entry name" value="NHL repeat"/>
    <property type="match status" value="1"/>
</dbReference>
<dbReference type="EMBL" id="KN823166">
    <property type="protein sequence ID" value="KIO20646.1"/>
    <property type="molecule type" value="Genomic_DNA"/>
</dbReference>
<keyword evidence="1" id="KW-0853">WD repeat</keyword>
<keyword evidence="4" id="KW-1185">Reference proteome</keyword>
<evidence type="ECO:0000313" key="4">
    <source>
        <dbReference type="Proteomes" id="UP000054248"/>
    </source>
</evidence>
<reference evidence="3 4" key="1">
    <citation type="submission" date="2014-04" db="EMBL/GenBank/DDBJ databases">
        <authorList>
            <consortium name="DOE Joint Genome Institute"/>
            <person name="Kuo A."/>
            <person name="Girlanda M."/>
            <person name="Perotto S."/>
            <person name="Kohler A."/>
            <person name="Nagy L.G."/>
            <person name="Floudas D."/>
            <person name="Copeland A."/>
            <person name="Barry K.W."/>
            <person name="Cichocki N."/>
            <person name="Veneault-Fourrey C."/>
            <person name="LaButti K."/>
            <person name="Lindquist E.A."/>
            <person name="Lipzen A."/>
            <person name="Lundell T."/>
            <person name="Morin E."/>
            <person name="Murat C."/>
            <person name="Sun H."/>
            <person name="Tunlid A."/>
            <person name="Henrissat B."/>
            <person name="Grigoriev I.V."/>
            <person name="Hibbett D.S."/>
            <person name="Martin F."/>
            <person name="Nordberg H.P."/>
            <person name="Cantor M.N."/>
            <person name="Hua S.X."/>
        </authorList>
    </citation>
    <scope>NUCLEOTIDE SEQUENCE [LARGE SCALE GENOMIC DNA]</scope>
    <source>
        <strain evidence="3 4">MUT 4182</strain>
    </source>
</reference>
<dbReference type="SMART" id="SM00320">
    <property type="entry name" value="WD40"/>
    <property type="match status" value="1"/>
</dbReference>
<dbReference type="InterPro" id="IPR015943">
    <property type="entry name" value="WD40/YVTN_repeat-like_dom_sf"/>
</dbReference>